<dbReference type="AlphaFoldDB" id="A0A448XC79"/>
<dbReference type="SUPFAM" id="SSF57196">
    <property type="entry name" value="EGF/Laminin"/>
    <property type="match status" value="1"/>
</dbReference>
<dbReference type="InterPro" id="IPR000742">
    <property type="entry name" value="EGF"/>
</dbReference>
<evidence type="ECO:0000313" key="8">
    <source>
        <dbReference type="EMBL" id="VEL33427.1"/>
    </source>
</evidence>
<dbReference type="EMBL" id="CAAALY010245757">
    <property type="protein sequence ID" value="VEL33427.1"/>
    <property type="molecule type" value="Genomic_DNA"/>
</dbReference>
<protein>
    <recommendedName>
        <fullName evidence="7">EGF-like domain-containing protein</fullName>
    </recommendedName>
</protein>
<dbReference type="Pfam" id="PF00008">
    <property type="entry name" value="EGF"/>
    <property type="match status" value="1"/>
</dbReference>
<dbReference type="PANTHER" id="PTHR12916:SF4">
    <property type="entry name" value="UNINFLATABLE, ISOFORM C"/>
    <property type="match status" value="1"/>
</dbReference>
<evidence type="ECO:0000259" key="7">
    <source>
        <dbReference type="PROSITE" id="PS50026"/>
    </source>
</evidence>
<dbReference type="GO" id="GO:0005112">
    <property type="term" value="F:Notch binding"/>
    <property type="evidence" value="ECO:0007669"/>
    <property type="project" value="TreeGrafter"/>
</dbReference>
<evidence type="ECO:0000256" key="3">
    <source>
        <dbReference type="ARBA" id="ARBA00022737"/>
    </source>
</evidence>
<feature type="region of interest" description="Disordered" evidence="6">
    <location>
        <begin position="42"/>
        <end position="62"/>
    </location>
</feature>
<gene>
    <name evidence="8" type="ORF">PXEA_LOCUS26867</name>
</gene>
<feature type="compositionally biased region" description="Basic residues" evidence="6">
    <location>
        <begin position="470"/>
        <end position="485"/>
    </location>
</feature>
<dbReference type="OrthoDB" id="5953235at2759"/>
<evidence type="ECO:0000256" key="1">
    <source>
        <dbReference type="ARBA" id="ARBA00022536"/>
    </source>
</evidence>
<dbReference type="GO" id="GO:0007219">
    <property type="term" value="P:Notch signaling pathway"/>
    <property type="evidence" value="ECO:0007669"/>
    <property type="project" value="TreeGrafter"/>
</dbReference>
<sequence>MPSPRDQQTVFSRFCIKFVFSELRFVRPNTLQAPLACIDRTTRRQNRGQSDPERGCLSQRVPNPRPSRIFSPVQSRLEWLFTVRALKIVRIRQKRFAKERSLSRCKWLEEMQGPRRAASQFHFASFAKLLCSIPIRAYGFTATVTFSGRHAGEGLSACVVATGESSCHGDKGPTVNCAGVRATRVGSNVSLVFQRPVRYARFGSPLTHSHTHTHTDTHTHMNTLTHAYTSAWRQGKRNTEARPAVEQSGQAALWSCARMAKSAFHASPVAVSPGDRFRKCAACTNVPSTAHNPPSAGLGRLPRQVVRSLWTCASVTNAPNAVSCLQGSPLFGIVQAITILRATLRGSQSRLANSGVCASLEPCRNGATCQDRLVLVDDSRSPALAASSDYPPYLPAELRGKGREAGYICRCRHGWAGVNCTDNVNDCLTEPCRHGGVCVDLPEARYKCICPQHFLGRPSQNDQFPVGTGHSRRPHRQTRRSGRPG</sequence>
<evidence type="ECO:0000256" key="6">
    <source>
        <dbReference type="SAM" id="MobiDB-lite"/>
    </source>
</evidence>
<reference evidence="8" key="1">
    <citation type="submission" date="2018-11" db="EMBL/GenBank/DDBJ databases">
        <authorList>
            <consortium name="Pathogen Informatics"/>
        </authorList>
    </citation>
    <scope>NUCLEOTIDE SEQUENCE</scope>
</reference>
<dbReference type="SMART" id="SM00181">
    <property type="entry name" value="EGF"/>
    <property type="match status" value="2"/>
</dbReference>
<comment type="caution">
    <text evidence="5">Lacks conserved residue(s) required for the propagation of feature annotation.</text>
</comment>
<dbReference type="GO" id="GO:0005509">
    <property type="term" value="F:calcium ion binding"/>
    <property type="evidence" value="ECO:0007669"/>
    <property type="project" value="InterPro"/>
</dbReference>
<keyword evidence="1 5" id="KW-0245">EGF-like domain</keyword>
<name>A0A448XC79_9PLAT</name>
<evidence type="ECO:0000256" key="5">
    <source>
        <dbReference type="PROSITE-ProRule" id="PRU00076"/>
    </source>
</evidence>
<dbReference type="SMART" id="SM00179">
    <property type="entry name" value="EGF_CA"/>
    <property type="match status" value="1"/>
</dbReference>
<keyword evidence="3" id="KW-0677">Repeat</keyword>
<dbReference type="CDD" id="cd00054">
    <property type="entry name" value="EGF_CA"/>
    <property type="match status" value="2"/>
</dbReference>
<keyword evidence="9" id="KW-1185">Reference proteome</keyword>
<feature type="region of interest" description="Disordered" evidence="6">
    <location>
        <begin position="461"/>
        <end position="485"/>
    </location>
</feature>
<dbReference type="PROSITE" id="PS50026">
    <property type="entry name" value="EGF_3"/>
    <property type="match status" value="1"/>
</dbReference>
<dbReference type="Gene3D" id="2.10.25.10">
    <property type="entry name" value="Laminin"/>
    <property type="match status" value="2"/>
</dbReference>
<dbReference type="Proteomes" id="UP000784294">
    <property type="component" value="Unassembled WGS sequence"/>
</dbReference>
<keyword evidence="2" id="KW-0732">Signal</keyword>
<evidence type="ECO:0000256" key="4">
    <source>
        <dbReference type="ARBA" id="ARBA00023157"/>
    </source>
</evidence>
<proteinExistence type="predicted"/>
<keyword evidence="4" id="KW-1015">Disulfide bond</keyword>
<accession>A0A448XC79</accession>
<evidence type="ECO:0000256" key="2">
    <source>
        <dbReference type="ARBA" id="ARBA00022729"/>
    </source>
</evidence>
<dbReference type="FunFam" id="2.10.25.10:FF:000246">
    <property type="entry name" value="EGF-like repeat and discoidin I-like domain-containing protein 3"/>
    <property type="match status" value="1"/>
</dbReference>
<feature type="domain" description="EGF-like" evidence="7">
    <location>
        <begin position="423"/>
        <end position="460"/>
    </location>
</feature>
<dbReference type="InterPro" id="IPR001881">
    <property type="entry name" value="EGF-like_Ca-bd_dom"/>
</dbReference>
<dbReference type="PANTHER" id="PTHR12916">
    <property type="entry name" value="CYTOCHROME C OXIDASE POLYPEPTIDE VIC-2"/>
    <property type="match status" value="1"/>
</dbReference>
<evidence type="ECO:0000313" key="9">
    <source>
        <dbReference type="Proteomes" id="UP000784294"/>
    </source>
</evidence>
<comment type="caution">
    <text evidence="8">The sequence shown here is derived from an EMBL/GenBank/DDBJ whole genome shotgun (WGS) entry which is preliminary data.</text>
</comment>
<organism evidence="8 9">
    <name type="scientific">Protopolystoma xenopodis</name>
    <dbReference type="NCBI Taxonomy" id="117903"/>
    <lineage>
        <taxon>Eukaryota</taxon>
        <taxon>Metazoa</taxon>
        <taxon>Spiralia</taxon>
        <taxon>Lophotrochozoa</taxon>
        <taxon>Platyhelminthes</taxon>
        <taxon>Monogenea</taxon>
        <taxon>Polyopisthocotylea</taxon>
        <taxon>Polystomatidea</taxon>
        <taxon>Polystomatidae</taxon>
        <taxon>Protopolystoma</taxon>
    </lineage>
</organism>